<feature type="region of interest" description="Disordered" evidence="4">
    <location>
        <begin position="68"/>
        <end position="115"/>
    </location>
</feature>
<dbReference type="AlphaFoldDB" id="A0A5N6QRI5"/>
<evidence type="ECO:0000256" key="4">
    <source>
        <dbReference type="SAM" id="MobiDB-lite"/>
    </source>
</evidence>
<dbReference type="GO" id="GO:0000786">
    <property type="term" value="C:nucleosome"/>
    <property type="evidence" value="ECO:0007669"/>
    <property type="project" value="InterPro"/>
</dbReference>
<dbReference type="GO" id="GO:0003690">
    <property type="term" value="F:double-stranded DNA binding"/>
    <property type="evidence" value="ECO:0007669"/>
    <property type="project" value="TreeGrafter"/>
</dbReference>
<evidence type="ECO:0000259" key="5">
    <source>
        <dbReference type="PROSITE" id="PS51504"/>
    </source>
</evidence>
<dbReference type="PROSITE" id="PS51504">
    <property type="entry name" value="H15"/>
    <property type="match status" value="1"/>
</dbReference>
<comment type="subcellular location">
    <subcellularLocation>
        <location evidence="1">Nucleus</location>
    </subcellularLocation>
</comment>
<feature type="domain" description="H15" evidence="5">
    <location>
        <begin position="6"/>
        <end position="78"/>
    </location>
</feature>
<gene>
    <name evidence="6" type="ORF">FH972_005853</name>
</gene>
<evidence type="ECO:0000313" key="6">
    <source>
        <dbReference type="EMBL" id="KAE8009416.1"/>
    </source>
</evidence>
<evidence type="ECO:0000256" key="1">
    <source>
        <dbReference type="ARBA" id="ARBA00004123"/>
    </source>
</evidence>
<dbReference type="Gene3D" id="1.10.10.10">
    <property type="entry name" value="Winged helix-like DNA-binding domain superfamily/Winged helix DNA-binding domain"/>
    <property type="match status" value="1"/>
</dbReference>
<reference evidence="6 7" key="1">
    <citation type="submission" date="2019-06" db="EMBL/GenBank/DDBJ databases">
        <title>A chromosomal-level reference genome of Carpinus fangiana (Coryloideae, Betulaceae).</title>
        <authorList>
            <person name="Yang X."/>
            <person name="Wang Z."/>
            <person name="Zhang L."/>
            <person name="Hao G."/>
            <person name="Liu J."/>
            <person name="Yang Y."/>
        </authorList>
    </citation>
    <scope>NUCLEOTIDE SEQUENCE [LARGE SCALE GENOMIC DNA]</scope>
    <source>
        <strain evidence="6">Cfa_2016G</strain>
        <tissue evidence="6">Leaf</tissue>
    </source>
</reference>
<sequence>MAKAARHPPYFEMKKEAILTLTERKGSRSSQQAIAKLIEEKHKKVLPSKFKKSLSVQLNKFVKSERLGKVNNSFKLSPTDNPKNVTHKTKKKAAPNKKSAKKIAEKPMNRKKARK</sequence>
<dbReference type="PANTHER" id="PTHR11467">
    <property type="entry name" value="HISTONE H1"/>
    <property type="match status" value="1"/>
</dbReference>
<dbReference type="GO" id="GO:0030261">
    <property type="term" value="P:chromosome condensation"/>
    <property type="evidence" value="ECO:0007669"/>
    <property type="project" value="TreeGrafter"/>
</dbReference>
<evidence type="ECO:0000313" key="7">
    <source>
        <dbReference type="Proteomes" id="UP000327013"/>
    </source>
</evidence>
<keyword evidence="7" id="KW-1185">Reference proteome</keyword>
<dbReference type="CDD" id="cd00073">
    <property type="entry name" value="H15"/>
    <property type="match status" value="1"/>
</dbReference>
<dbReference type="PANTHER" id="PTHR11467:SF130">
    <property type="entry name" value="HISTONE H1-LIKE ISOFORM X1"/>
    <property type="match status" value="1"/>
</dbReference>
<proteinExistence type="predicted"/>
<dbReference type="InterPro" id="IPR005818">
    <property type="entry name" value="Histone_H1/H5_H15"/>
</dbReference>
<accession>A0A5N6QRI5</accession>
<evidence type="ECO:0000256" key="2">
    <source>
        <dbReference type="ARBA" id="ARBA00023125"/>
    </source>
</evidence>
<dbReference type="SMART" id="SM00526">
    <property type="entry name" value="H15"/>
    <property type="match status" value="1"/>
</dbReference>
<dbReference type="Pfam" id="PF00538">
    <property type="entry name" value="Linker_histone"/>
    <property type="match status" value="1"/>
</dbReference>
<dbReference type="Proteomes" id="UP000327013">
    <property type="component" value="Chromosome 2"/>
</dbReference>
<dbReference type="GO" id="GO:0031492">
    <property type="term" value="F:nucleosomal DNA binding"/>
    <property type="evidence" value="ECO:0007669"/>
    <property type="project" value="TreeGrafter"/>
</dbReference>
<organism evidence="6 7">
    <name type="scientific">Carpinus fangiana</name>
    <dbReference type="NCBI Taxonomy" id="176857"/>
    <lineage>
        <taxon>Eukaryota</taxon>
        <taxon>Viridiplantae</taxon>
        <taxon>Streptophyta</taxon>
        <taxon>Embryophyta</taxon>
        <taxon>Tracheophyta</taxon>
        <taxon>Spermatophyta</taxon>
        <taxon>Magnoliopsida</taxon>
        <taxon>eudicotyledons</taxon>
        <taxon>Gunneridae</taxon>
        <taxon>Pentapetalae</taxon>
        <taxon>rosids</taxon>
        <taxon>fabids</taxon>
        <taxon>Fagales</taxon>
        <taxon>Betulaceae</taxon>
        <taxon>Carpinus</taxon>
    </lineage>
</organism>
<feature type="compositionally biased region" description="Polar residues" evidence="4">
    <location>
        <begin position="70"/>
        <end position="84"/>
    </location>
</feature>
<name>A0A5N6QRI5_9ROSI</name>
<dbReference type="GO" id="GO:0006334">
    <property type="term" value="P:nucleosome assembly"/>
    <property type="evidence" value="ECO:0007669"/>
    <property type="project" value="InterPro"/>
</dbReference>
<feature type="compositionally biased region" description="Basic residues" evidence="4">
    <location>
        <begin position="85"/>
        <end position="101"/>
    </location>
</feature>
<dbReference type="OrthoDB" id="1110759at2759"/>
<dbReference type="EMBL" id="CM017322">
    <property type="protein sequence ID" value="KAE8009416.1"/>
    <property type="molecule type" value="Genomic_DNA"/>
</dbReference>
<protein>
    <recommendedName>
        <fullName evidence="5">H15 domain-containing protein</fullName>
    </recommendedName>
</protein>
<dbReference type="InterPro" id="IPR036388">
    <property type="entry name" value="WH-like_DNA-bd_sf"/>
</dbReference>
<dbReference type="SUPFAM" id="SSF46785">
    <property type="entry name" value="Winged helix' DNA-binding domain"/>
    <property type="match status" value="1"/>
</dbReference>
<dbReference type="InterPro" id="IPR036390">
    <property type="entry name" value="WH_DNA-bd_sf"/>
</dbReference>
<dbReference type="GO" id="GO:0005634">
    <property type="term" value="C:nucleus"/>
    <property type="evidence" value="ECO:0007669"/>
    <property type="project" value="UniProtKB-SubCell"/>
</dbReference>
<keyword evidence="2" id="KW-0238">DNA-binding</keyword>
<keyword evidence="3" id="KW-0539">Nucleus</keyword>
<evidence type="ECO:0000256" key="3">
    <source>
        <dbReference type="ARBA" id="ARBA00023242"/>
    </source>
</evidence>
<dbReference type="GO" id="GO:0045910">
    <property type="term" value="P:negative regulation of DNA recombination"/>
    <property type="evidence" value="ECO:0007669"/>
    <property type="project" value="TreeGrafter"/>
</dbReference>